<dbReference type="EMBL" id="JAIZAY010000016">
    <property type="protein sequence ID" value="KAJ8027630.1"/>
    <property type="molecule type" value="Genomic_DNA"/>
</dbReference>
<dbReference type="AlphaFoldDB" id="A0A9Q1GZF2"/>
<evidence type="ECO:0000313" key="1">
    <source>
        <dbReference type="EMBL" id="KAJ8027630.1"/>
    </source>
</evidence>
<dbReference type="PANTHER" id="PTHR47027:SF26">
    <property type="entry name" value="REVERSE TRANSCRIPTASE DOMAIN-CONTAINING PROTEIN"/>
    <property type="match status" value="1"/>
</dbReference>
<comment type="caution">
    <text evidence="1">The sequence shown here is derived from an EMBL/GenBank/DDBJ whole genome shotgun (WGS) entry which is preliminary data.</text>
</comment>
<proteinExistence type="predicted"/>
<accession>A0A9Q1GZF2</accession>
<organism evidence="1 2">
    <name type="scientific">Holothuria leucospilota</name>
    <name type="common">Black long sea cucumber</name>
    <name type="synonym">Mertensiothuria leucospilota</name>
    <dbReference type="NCBI Taxonomy" id="206669"/>
    <lineage>
        <taxon>Eukaryota</taxon>
        <taxon>Metazoa</taxon>
        <taxon>Echinodermata</taxon>
        <taxon>Eleutherozoa</taxon>
        <taxon>Echinozoa</taxon>
        <taxon>Holothuroidea</taxon>
        <taxon>Aspidochirotacea</taxon>
        <taxon>Aspidochirotida</taxon>
        <taxon>Holothuriidae</taxon>
        <taxon>Holothuria</taxon>
    </lineage>
</organism>
<sequence>MACGKASGTDAIPAGIYKEEGPTMIQRQTQLFQDMWKHASTVQRRHHSPHLQVEGISSVLRQPQRRLDVIHSWQDPDTCPAYHVILRLELLRIRLQDMFPDTEVLSRANLQSIPTLLQWVQVRWNGHTVRMNDNRLPKQLLYGDLTTSKRTAGGQKKRFKDSLKTSLKGPEIVSNYRRIAAEEKK</sequence>
<protein>
    <submittedName>
        <fullName evidence="1">Uncharacterized protein</fullName>
    </submittedName>
</protein>
<keyword evidence="2" id="KW-1185">Reference proteome</keyword>
<name>A0A9Q1GZF2_HOLLE</name>
<gene>
    <name evidence="1" type="ORF">HOLleu_32829</name>
</gene>
<evidence type="ECO:0000313" key="2">
    <source>
        <dbReference type="Proteomes" id="UP001152320"/>
    </source>
</evidence>
<dbReference type="OrthoDB" id="6160173at2759"/>
<reference evidence="1" key="1">
    <citation type="submission" date="2021-10" db="EMBL/GenBank/DDBJ databases">
        <title>Tropical sea cucumber genome reveals ecological adaptation and Cuvierian tubules defense mechanism.</title>
        <authorList>
            <person name="Chen T."/>
        </authorList>
    </citation>
    <scope>NUCLEOTIDE SEQUENCE</scope>
    <source>
        <strain evidence="1">Nanhai2018</strain>
        <tissue evidence="1">Muscle</tissue>
    </source>
</reference>
<dbReference type="PANTHER" id="PTHR47027">
    <property type="entry name" value="REVERSE TRANSCRIPTASE DOMAIN-CONTAINING PROTEIN"/>
    <property type="match status" value="1"/>
</dbReference>
<dbReference type="Proteomes" id="UP001152320">
    <property type="component" value="Chromosome 16"/>
</dbReference>